<dbReference type="Proteomes" id="UP000003257">
    <property type="component" value="Unassembled WGS sequence"/>
</dbReference>
<evidence type="ECO:0000256" key="1">
    <source>
        <dbReference type="ARBA" id="ARBA00022729"/>
    </source>
</evidence>
<dbReference type="RefSeq" id="WP_007117496.1">
    <property type="nucleotide sequence ID" value="NZ_ABID01000001.1"/>
</dbReference>
<comment type="caution">
    <text evidence="3">The sequence shown here is derived from an EMBL/GenBank/DDBJ whole genome shotgun (WGS) entry which is preliminary data.</text>
</comment>
<reference evidence="3 4" key="1">
    <citation type="submission" date="2007-11" db="EMBL/GenBank/DDBJ databases">
        <authorList>
            <person name="Wagner-Dobler I."/>
            <person name="Ferriera S."/>
            <person name="Johnson J."/>
            <person name="Kravitz S."/>
            <person name="Beeson K."/>
            <person name="Sutton G."/>
            <person name="Rogers Y.-H."/>
            <person name="Friedman R."/>
            <person name="Frazier M."/>
            <person name="Venter J.C."/>
        </authorList>
    </citation>
    <scope>NUCLEOTIDE SEQUENCE [LARGE SCALE GENOMIC DNA]</scope>
    <source>
        <strain evidence="3 4">HEL-45</strain>
    </source>
</reference>
<name>A0ABM9X7G6_9RHOB</name>
<gene>
    <name evidence="3" type="ORF">OIHEL45_01410</name>
</gene>
<keyword evidence="4" id="KW-1185">Reference proteome</keyword>
<dbReference type="PANTHER" id="PTHR35038">
    <property type="entry name" value="DISSIMILATORY SULFITE REDUCTASE SIRA"/>
    <property type="match status" value="1"/>
</dbReference>
<feature type="signal peptide" evidence="2">
    <location>
        <begin position="1"/>
        <end position="22"/>
    </location>
</feature>
<evidence type="ECO:0000313" key="3">
    <source>
        <dbReference type="EMBL" id="EDQ05426.1"/>
    </source>
</evidence>
<protein>
    <submittedName>
        <fullName evidence="3">Polyheme membrane-associated cytochrome c</fullName>
    </submittedName>
</protein>
<dbReference type="InterPro" id="IPR051829">
    <property type="entry name" value="Multiheme_Cytochr_ET"/>
</dbReference>
<feature type="chain" id="PRO_5046379777" evidence="2">
    <location>
        <begin position="23"/>
        <end position="359"/>
    </location>
</feature>
<evidence type="ECO:0000256" key="2">
    <source>
        <dbReference type="SAM" id="SignalP"/>
    </source>
</evidence>
<sequence>MKVGTSVLAIGVMALVAAPAIAQTVSTAEEILRAWLTSPHANAETEAFRHWDAEGEIPGDCAVCHSTTGVIDYLANPGDVAGVIDRPVSTGTTVECAACHNPAAEALQDVVFPSGQVVTMTGDAAICTVCHQGRAYSGTVDAALDGLADDTVSDKITFINIHYAAAAATQLGSVAQGGYQYPGQSYKGVFEHVEGFDTCVNCHDPHATKVVFDTCNTCHQGATDFRAIRTTPMDILGRGDTTSGIATVIDDLHGRLKAALMTYAAQTSGTAIVYSGTAYPYFFNDLNANGALDAGEAIYPNRYQSWTPRLLRAAYNYQFVSKDPGAFAHNPHYSIQLLFDSLTDLGTAAAVDLTGLVRP</sequence>
<evidence type="ECO:0000313" key="4">
    <source>
        <dbReference type="Proteomes" id="UP000003257"/>
    </source>
</evidence>
<dbReference type="InterPro" id="IPR036280">
    <property type="entry name" value="Multihaem_cyt_sf"/>
</dbReference>
<proteinExistence type="predicted"/>
<dbReference type="PANTHER" id="PTHR35038:SF8">
    <property type="entry name" value="C-TYPE POLYHEME CYTOCHROME OMCC"/>
    <property type="match status" value="1"/>
</dbReference>
<keyword evidence="1 2" id="KW-0732">Signal</keyword>
<accession>A0ABM9X7G6</accession>
<dbReference type="Gene3D" id="1.10.1130.10">
    <property type="entry name" value="Flavocytochrome C3, Chain A"/>
    <property type="match status" value="1"/>
</dbReference>
<organism evidence="3 4">
    <name type="scientific">Sulfitobacter indolifex HEL-45</name>
    <dbReference type="NCBI Taxonomy" id="391624"/>
    <lineage>
        <taxon>Bacteria</taxon>
        <taxon>Pseudomonadati</taxon>
        <taxon>Pseudomonadota</taxon>
        <taxon>Alphaproteobacteria</taxon>
        <taxon>Rhodobacterales</taxon>
        <taxon>Roseobacteraceae</taxon>
        <taxon>Sulfitobacter</taxon>
    </lineage>
</organism>
<dbReference type="EMBL" id="ABID01000001">
    <property type="protein sequence ID" value="EDQ05426.1"/>
    <property type="molecule type" value="Genomic_DNA"/>
</dbReference>
<dbReference type="SUPFAM" id="SSF48695">
    <property type="entry name" value="Multiheme cytochromes"/>
    <property type="match status" value="1"/>
</dbReference>